<keyword evidence="8" id="KW-1185">Reference proteome</keyword>
<dbReference type="PROSITE" id="PS00359">
    <property type="entry name" value="RIBOSOMAL_L11"/>
    <property type="match status" value="1"/>
</dbReference>
<evidence type="ECO:0000259" key="6">
    <source>
        <dbReference type="Pfam" id="PF03946"/>
    </source>
</evidence>
<accession>A0A078APR0</accession>
<dbReference type="Gene3D" id="3.30.1550.10">
    <property type="entry name" value="Ribosomal protein L11/L12, N-terminal domain"/>
    <property type="match status" value="1"/>
</dbReference>
<dbReference type="InterPro" id="IPR000911">
    <property type="entry name" value="Ribosomal_uL11"/>
</dbReference>
<name>A0A078APR0_STYLE</name>
<dbReference type="FunFam" id="3.30.1550.10:FF:000002">
    <property type="entry name" value="60S ribosomal protein L12"/>
    <property type="match status" value="1"/>
</dbReference>
<dbReference type="PANTHER" id="PTHR11661">
    <property type="entry name" value="60S RIBOSOMAL PROTEIN L12"/>
    <property type="match status" value="1"/>
</dbReference>
<feature type="domain" description="Large ribosomal subunit protein uL11 N-terminal" evidence="6">
    <location>
        <begin position="13"/>
        <end position="68"/>
    </location>
</feature>
<dbReference type="GO" id="GO:0022625">
    <property type="term" value="C:cytosolic large ribosomal subunit"/>
    <property type="evidence" value="ECO:0007669"/>
    <property type="project" value="TreeGrafter"/>
</dbReference>
<dbReference type="HAMAP" id="MF_00736">
    <property type="entry name" value="Ribosomal_uL11"/>
    <property type="match status" value="1"/>
</dbReference>
<comment type="similarity">
    <text evidence="1 4">Belongs to the universal ribosomal protein uL11 family.</text>
</comment>
<dbReference type="AlphaFoldDB" id="A0A078APR0"/>
<dbReference type="GO" id="GO:0070180">
    <property type="term" value="F:large ribosomal subunit rRNA binding"/>
    <property type="evidence" value="ECO:0007669"/>
    <property type="project" value="TreeGrafter"/>
</dbReference>
<keyword evidence="3 4" id="KW-0687">Ribonucleoprotein</keyword>
<evidence type="ECO:0000256" key="3">
    <source>
        <dbReference type="ARBA" id="ARBA00023274"/>
    </source>
</evidence>
<dbReference type="PANTHER" id="PTHR11661:SF2">
    <property type="entry name" value="LARGE RIBOSOMAL SUBUNIT PROTEIN UL11"/>
    <property type="match status" value="1"/>
</dbReference>
<evidence type="ECO:0000256" key="1">
    <source>
        <dbReference type="ARBA" id="ARBA00010537"/>
    </source>
</evidence>
<dbReference type="Pfam" id="PF03946">
    <property type="entry name" value="Ribosomal_L11_N"/>
    <property type="match status" value="1"/>
</dbReference>
<dbReference type="Gene3D" id="1.10.10.250">
    <property type="entry name" value="Ribosomal protein L11, C-terminal domain"/>
    <property type="match status" value="1"/>
</dbReference>
<dbReference type="InParanoid" id="A0A078APR0"/>
<dbReference type="EMBL" id="CCKQ01012341">
    <property type="protein sequence ID" value="CDW83951.1"/>
    <property type="molecule type" value="Genomic_DNA"/>
</dbReference>
<protein>
    <submittedName>
        <fullName evidence="7">60s ribosomal protein l12</fullName>
    </submittedName>
</protein>
<evidence type="ECO:0000256" key="4">
    <source>
        <dbReference type="RuleBase" id="RU003978"/>
    </source>
</evidence>
<organism evidence="7 8">
    <name type="scientific">Stylonychia lemnae</name>
    <name type="common">Ciliate</name>
    <dbReference type="NCBI Taxonomy" id="5949"/>
    <lineage>
        <taxon>Eukaryota</taxon>
        <taxon>Sar</taxon>
        <taxon>Alveolata</taxon>
        <taxon>Ciliophora</taxon>
        <taxon>Intramacronucleata</taxon>
        <taxon>Spirotrichea</taxon>
        <taxon>Stichotrichia</taxon>
        <taxon>Sporadotrichida</taxon>
        <taxon>Oxytrichidae</taxon>
        <taxon>Stylonychinae</taxon>
        <taxon>Stylonychia</taxon>
    </lineage>
</organism>
<sequence length="164" mass="17985">MPPKPDDQEKKFVYLKVVGGEVTSAAALAPKCGPLGMPPKKVGEDIQKATADWRGIKIQIEMMVQNRQCFITVLPTAAPLLIKALKEGPRDRKKVKNVKHNGNLKMDDIIEIAKKLRAKSMAIEFAGTVKEVLGTAVSLGCTIEGKSPKEYTQLIDSGEYEVHE</sequence>
<dbReference type="GO" id="GO:0003735">
    <property type="term" value="F:structural constituent of ribosome"/>
    <property type="evidence" value="ECO:0007669"/>
    <property type="project" value="InterPro"/>
</dbReference>
<dbReference type="SUPFAM" id="SSF54747">
    <property type="entry name" value="Ribosomal L11/L12e N-terminal domain"/>
    <property type="match status" value="1"/>
</dbReference>
<evidence type="ECO:0000259" key="5">
    <source>
        <dbReference type="Pfam" id="PF00298"/>
    </source>
</evidence>
<dbReference type="SMART" id="SM00649">
    <property type="entry name" value="RL11"/>
    <property type="match status" value="1"/>
</dbReference>
<dbReference type="OrthoDB" id="285098at2759"/>
<dbReference type="SUPFAM" id="SSF46906">
    <property type="entry name" value="Ribosomal protein L11, C-terminal domain"/>
    <property type="match status" value="1"/>
</dbReference>
<evidence type="ECO:0000313" key="8">
    <source>
        <dbReference type="Proteomes" id="UP000039865"/>
    </source>
</evidence>
<dbReference type="CDD" id="cd00349">
    <property type="entry name" value="Ribosomal_L11"/>
    <property type="match status" value="1"/>
</dbReference>
<dbReference type="InterPro" id="IPR020785">
    <property type="entry name" value="Ribosomal_uL11_CS"/>
</dbReference>
<dbReference type="FunCoup" id="A0A078APR0">
    <property type="interactions" value="371"/>
</dbReference>
<evidence type="ECO:0000256" key="2">
    <source>
        <dbReference type="ARBA" id="ARBA00022980"/>
    </source>
</evidence>
<dbReference type="Proteomes" id="UP000039865">
    <property type="component" value="Unassembled WGS sequence"/>
</dbReference>
<gene>
    <name evidence="7" type="primary">Contig11909.g12743</name>
    <name evidence="7" type="ORF">STYLEM_13006</name>
</gene>
<evidence type="ECO:0000313" key="7">
    <source>
        <dbReference type="EMBL" id="CDW83951.1"/>
    </source>
</evidence>
<dbReference type="Pfam" id="PF00298">
    <property type="entry name" value="Ribosomal_L11"/>
    <property type="match status" value="1"/>
</dbReference>
<dbReference type="FunFam" id="1.10.10.250:FF:000002">
    <property type="entry name" value="60S ribosomal protein L12"/>
    <property type="match status" value="1"/>
</dbReference>
<dbReference type="InterPro" id="IPR036796">
    <property type="entry name" value="Ribosomal_uL11_N_sf"/>
</dbReference>
<dbReference type="InterPro" id="IPR020784">
    <property type="entry name" value="Ribosomal_uL11_N"/>
</dbReference>
<keyword evidence="2 4" id="KW-0689">Ribosomal protein</keyword>
<feature type="domain" description="Large ribosomal subunit protein uL11 C-terminal" evidence="5">
    <location>
        <begin position="75"/>
        <end position="143"/>
    </location>
</feature>
<dbReference type="InterPro" id="IPR036769">
    <property type="entry name" value="Ribosomal_uL11_C_sf"/>
</dbReference>
<dbReference type="InterPro" id="IPR020783">
    <property type="entry name" value="Ribosomal_uL11_C"/>
</dbReference>
<reference evidence="7 8" key="1">
    <citation type="submission" date="2014-06" db="EMBL/GenBank/DDBJ databases">
        <authorList>
            <person name="Swart Estienne"/>
        </authorList>
    </citation>
    <scope>NUCLEOTIDE SEQUENCE [LARGE SCALE GENOMIC DNA]</scope>
    <source>
        <strain evidence="7 8">130c</strain>
    </source>
</reference>
<proteinExistence type="inferred from homology"/>
<dbReference type="GO" id="GO:0006412">
    <property type="term" value="P:translation"/>
    <property type="evidence" value="ECO:0007669"/>
    <property type="project" value="InterPro"/>
</dbReference>
<dbReference type="OMA" id="QPPHDVI"/>